<proteinExistence type="predicted"/>
<comment type="caution">
    <text evidence="5">The sequence shown here is derived from an EMBL/GenBank/DDBJ whole genome shotgun (WGS) entry which is preliminary data.</text>
</comment>
<accession>A0A077LT13</accession>
<dbReference type="InterPro" id="IPR008854">
    <property type="entry name" value="TPMT"/>
</dbReference>
<dbReference type="CDD" id="cd02440">
    <property type="entry name" value="AdoMet_MTases"/>
    <property type="match status" value="1"/>
</dbReference>
<dbReference type="PANTHER" id="PTHR32183:SF6">
    <property type="entry name" value="CYSTEINE SULFINATE DESULFINASE_CYSTEINE DESULFURASE AND RELATED ENZYMES"/>
    <property type="match status" value="1"/>
</dbReference>
<keyword evidence="4" id="KW-0949">S-adenosyl-L-methionine</keyword>
<organism evidence="5 6">
    <name type="scientific">Nostocoides japonicum T1-X7</name>
    <dbReference type="NCBI Taxonomy" id="1194083"/>
    <lineage>
        <taxon>Bacteria</taxon>
        <taxon>Bacillati</taxon>
        <taxon>Actinomycetota</taxon>
        <taxon>Actinomycetes</taxon>
        <taxon>Micrococcales</taxon>
        <taxon>Intrasporangiaceae</taxon>
        <taxon>Nostocoides</taxon>
    </lineage>
</organism>
<protein>
    <submittedName>
        <fullName evidence="5">Methyltransferase type 12</fullName>
    </submittedName>
</protein>
<dbReference type="RefSeq" id="WP_048549934.1">
    <property type="nucleotide sequence ID" value="NZ_HF570958.1"/>
</dbReference>
<dbReference type="SUPFAM" id="SSF53335">
    <property type="entry name" value="S-adenosyl-L-methionine-dependent methyltransferases"/>
    <property type="match status" value="1"/>
</dbReference>
<dbReference type="STRING" id="1194083.BN12_130007"/>
<reference evidence="5 6" key="1">
    <citation type="journal article" date="2013" name="ISME J.">
        <title>A metabolic model for members of the genus Tetrasphaera involved in enhanced biological phosphorus removal.</title>
        <authorList>
            <person name="Kristiansen R."/>
            <person name="Nguyen H.T.T."/>
            <person name="Saunders A.M."/>
            <person name="Nielsen J.L."/>
            <person name="Wimmer R."/>
            <person name="Le V.Q."/>
            <person name="McIlroy S.J."/>
            <person name="Petrovski S."/>
            <person name="Seviour R.J."/>
            <person name="Calteau A."/>
            <person name="Nielsen K.L."/>
            <person name="Nielsen P.H."/>
        </authorList>
    </citation>
    <scope>NUCLEOTIDE SEQUENCE [LARGE SCALE GENOMIC DNA]</scope>
    <source>
        <strain evidence="5 6">T1-X7</strain>
    </source>
</reference>
<dbReference type="Pfam" id="PF05724">
    <property type="entry name" value="TPMT"/>
    <property type="match status" value="1"/>
</dbReference>
<keyword evidence="3 5" id="KW-0808">Transferase</keyword>
<evidence type="ECO:0000313" key="5">
    <source>
        <dbReference type="EMBL" id="CCH76468.1"/>
    </source>
</evidence>
<dbReference type="Proteomes" id="UP000035721">
    <property type="component" value="Unassembled WGS sequence"/>
</dbReference>
<dbReference type="Gene3D" id="3.40.50.150">
    <property type="entry name" value="Vaccinia Virus protein VP39"/>
    <property type="match status" value="1"/>
</dbReference>
<dbReference type="GO" id="GO:0008757">
    <property type="term" value="F:S-adenosylmethionine-dependent methyltransferase activity"/>
    <property type="evidence" value="ECO:0007669"/>
    <property type="project" value="InterPro"/>
</dbReference>
<keyword evidence="1" id="KW-0597">Phosphoprotein</keyword>
<evidence type="ECO:0000256" key="3">
    <source>
        <dbReference type="ARBA" id="ARBA00022679"/>
    </source>
</evidence>
<dbReference type="InterPro" id="IPR029063">
    <property type="entry name" value="SAM-dependent_MTases_sf"/>
</dbReference>
<name>A0A077LT13_9MICO</name>
<evidence type="ECO:0000313" key="6">
    <source>
        <dbReference type="Proteomes" id="UP000035721"/>
    </source>
</evidence>
<dbReference type="PROSITE" id="PS51585">
    <property type="entry name" value="SAM_MT_TPMT"/>
    <property type="match status" value="1"/>
</dbReference>
<evidence type="ECO:0000256" key="2">
    <source>
        <dbReference type="ARBA" id="ARBA00022603"/>
    </source>
</evidence>
<dbReference type="PANTHER" id="PTHR32183">
    <property type="match status" value="1"/>
</dbReference>
<dbReference type="AlphaFoldDB" id="A0A077LT13"/>
<keyword evidence="2 5" id="KW-0489">Methyltransferase</keyword>
<evidence type="ECO:0000256" key="1">
    <source>
        <dbReference type="ARBA" id="ARBA00022553"/>
    </source>
</evidence>
<dbReference type="GO" id="GO:0032259">
    <property type="term" value="P:methylation"/>
    <property type="evidence" value="ECO:0007669"/>
    <property type="project" value="UniProtKB-KW"/>
</dbReference>
<keyword evidence="6" id="KW-1185">Reference proteome</keyword>
<sequence length="221" mass="23479">MQDGEGMAKALGGTAATGGSPTGWFDELYARAESGEVDVPWDRGEPHPLLVTWLGDRRLDGVRTVVPGTGTGWDAELLASRGADVVAFDVSPVAVAAVQRTHPRSTVAYVVSDLLQLSPAWSGAFDLVVEAMTVQSMPRRVRREATAAVCRLAGPGATLLLIGGRHPAGGSLEAGPPWRLTEGELASFEAEGLHRVGVLESSTDEVVRYLVELRRRGEREA</sequence>
<dbReference type="EMBL" id="CAJB01000035">
    <property type="protein sequence ID" value="CCH76468.1"/>
    <property type="molecule type" value="Genomic_DNA"/>
</dbReference>
<dbReference type="OrthoDB" id="189743at2"/>
<evidence type="ECO:0000256" key="4">
    <source>
        <dbReference type="ARBA" id="ARBA00022691"/>
    </source>
</evidence>
<gene>
    <name evidence="5" type="ORF">BN12_130007</name>
</gene>